<evidence type="ECO:0000313" key="3">
    <source>
        <dbReference type="Proteomes" id="UP000219336"/>
    </source>
</evidence>
<dbReference type="Proteomes" id="UP000219336">
    <property type="component" value="Unassembled WGS sequence"/>
</dbReference>
<dbReference type="EMBL" id="OANU01000012">
    <property type="protein sequence ID" value="SNX47743.1"/>
    <property type="molecule type" value="Genomic_DNA"/>
</dbReference>
<proteinExistence type="predicted"/>
<name>A0A240EHJ7_9VIBR</name>
<dbReference type="AlphaFoldDB" id="A0A240EHJ7"/>
<protein>
    <recommendedName>
        <fullName evidence="4">VWFA domain-containing protein</fullName>
    </recommendedName>
</protein>
<evidence type="ECO:0000313" key="2">
    <source>
        <dbReference type="EMBL" id="SNX47743.1"/>
    </source>
</evidence>
<organism evidence="2 3">
    <name type="scientific">Vibrio thalassae</name>
    <dbReference type="NCBI Taxonomy" id="1243014"/>
    <lineage>
        <taxon>Bacteria</taxon>
        <taxon>Pseudomonadati</taxon>
        <taxon>Pseudomonadota</taxon>
        <taxon>Gammaproteobacteria</taxon>
        <taxon>Vibrionales</taxon>
        <taxon>Vibrionaceae</taxon>
        <taxon>Vibrio</taxon>
    </lineage>
</organism>
<evidence type="ECO:0008006" key="4">
    <source>
        <dbReference type="Google" id="ProtNLM"/>
    </source>
</evidence>
<keyword evidence="1" id="KW-0732">Signal</keyword>
<feature type="chain" id="PRO_5012828432" description="VWFA domain-containing protein" evidence="1">
    <location>
        <begin position="21"/>
        <end position="275"/>
    </location>
</feature>
<evidence type="ECO:0000256" key="1">
    <source>
        <dbReference type="SAM" id="SignalP"/>
    </source>
</evidence>
<gene>
    <name evidence="2" type="ORF">VTH8203_01358</name>
</gene>
<sequence>MKKRWVLLLAMAVSAAVTNASNRNDIPSCYDMANVSELKPTQVERELFVIIDKTVNLNTSLKESVHKQMNRFNRSGDKITIVTFSALAEGDYTDIVFSGAFEPSLSKKDRNAMNRNKLRNLENCLVNQKSAIKPIHGRLASAFPSEQDSYPRTELVGTLLNLSNDLVAPSNAQKKVVLVVSDMLENSETLSFYRNGSVYVTDADKALTTIEESGFQGNFDQSDIYVIGAGYIEGAKRYSSQKSVNELENFWRSIFSSSNGNLKAFGKPSLLTQIQ</sequence>
<dbReference type="OrthoDB" id="5365915at2"/>
<feature type="signal peptide" evidence="1">
    <location>
        <begin position="1"/>
        <end position="20"/>
    </location>
</feature>
<dbReference type="RefSeq" id="WP_096992987.1">
    <property type="nucleotide sequence ID" value="NZ_JBHSII010000006.1"/>
</dbReference>
<accession>A0A240EHJ7</accession>
<keyword evidence="3" id="KW-1185">Reference proteome</keyword>
<reference evidence="3" key="1">
    <citation type="submission" date="2016-06" db="EMBL/GenBank/DDBJ databases">
        <authorList>
            <person name="Rodrigo-Torres L."/>
            <person name="Arahal R.D."/>
            <person name="Lucena T."/>
        </authorList>
    </citation>
    <scope>NUCLEOTIDE SEQUENCE [LARGE SCALE GENOMIC DNA]</scope>
    <source>
        <strain evidence="3">CECT8203</strain>
    </source>
</reference>